<dbReference type="GO" id="GO:0000466">
    <property type="term" value="P:maturation of 5.8S rRNA from tricistronic rRNA transcript (SSU-rRNA, 5.8S rRNA, LSU-rRNA)"/>
    <property type="evidence" value="ECO:0007669"/>
    <property type="project" value="TreeGrafter"/>
</dbReference>
<dbReference type="SUPFAM" id="SSF48371">
    <property type="entry name" value="ARM repeat"/>
    <property type="match status" value="1"/>
</dbReference>
<reference evidence="4" key="1">
    <citation type="submission" date="2019-10" db="EMBL/GenBank/DDBJ databases">
        <authorList>
            <consortium name="DOE Joint Genome Institute"/>
            <person name="Kuo A."/>
            <person name="Miyauchi S."/>
            <person name="Kiss E."/>
            <person name="Drula E."/>
            <person name="Kohler A."/>
            <person name="Sanchez-Garcia M."/>
            <person name="Andreopoulos B."/>
            <person name="Barry K.W."/>
            <person name="Bonito G."/>
            <person name="Buee M."/>
            <person name="Carver A."/>
            <person name="Chen C."/>
            <person name="Cichocki N."/>
            <person name="Clum A."/>
            <person name="Culley D."/>
            <person name="Crous P.W."/>
            <person name="Fauchery L."/>
            <person name="Girlanda M."/>
            <person name="Hayes R."/>
            <person name="Keri Z."/>
            <person name="LaButti K."/>
            <person name="Lipzen A."/>
            <person name="Lombard V."/>
            <person name="Magnuson J."/>
            <person name="Maillard F."/>
            <person name="Morin E."/>
            <person name="Murat C."/>
            <person name="Nolan M."/>
            <person name="Ohm R."/>
            <person name="Pangilinan J."/>
            <person name="Pereira M."/>
            <person name="Perotto S."/>
            <person name="Peter M."/>
            <person name="Riley R."/>
            <person name="Sitrit Y."/>
            <person name="Stielow B."/>
            <person name="Szollosi G."/>
            <person name="Zifcakova L."/>
            <person name="Stursova M."/>
            <person name="Spatafora J.W."/>
            <person name="Tedersoo L."/>
            <person name="Vaario L.-M."/>
            <person name="Yamada A."/>
            <person name="Yan M."/>
            <person name="Wang P."/>
            <person name="Xu J."/>
            <person name="Bruns T."/>
            <person name="Baldrian P."/>
            <person name="Vilgalys R."/>
            <person name="Henrissat B."/>
            <person name="Grigoriev I.V."/>
            <person name="Hibbett D."/>
            <person name="Nagy L.G."/>
            <person name="Martin F.M."/>
        </authorList>
    </citation>
    <scope>NUCLEOTIDE SEQUENCE</scope>
    <source>
        <strain evidence="4">Prilba</strain>
    </source>
</reference>
<evidence type="ECO:0000313" key="5">
    <source>
        <dbReference type="Proteomes" id="UP000759537"/>
    </source>
</evidence>
<dbReference type="OrthoDB" id="72892at2759"/>
<dbReference type="GO" id="GO:0000463">
    <property type="term" value="P:maturation of LSU-rRNA from tricistronic rRNA transcript (SSU-rRNA, 5.8S rRNA, LSU-rRNA)"/>
    <property type="evidence" value="ECO:0007669"/>
    <property type="project" value="TreeGrafter"/>
</dbReference>
<gene>
    <name evidence="4" type="ORF">DFH94DRAFT_718595</name>
</gene>
<dbReference type="InterPro" id="IPR039844">
    <property type="entry name" value="URB1"/>
</dbReference>
<feature type="domain" description="URB1 N-terminal" evidence="1">
    <location>
        <begin position="87"/>
        <end position="407"/>
    </location>
</feature>
<dbReference type="InterPro" id="IPR016024">
    <property type="entry name" value="ARM-type_fold"/>
</dbReference>
<name>A0A9P5N393_9AGAM</name>
<dbReference type="EMBL" id="WHVB01000003">
    <property type="protein sequence ID" value="KAF8485142.1"/>
    <property type="molecule type" value="Genomic_DNA"/>
</dbReference>
<evidence type="ECO:0000259" key="1">
    <source>
        <dbReference type="Pfam" id="PF11707"/>
    </source>
</evidence>
<dbReference type="Proteomes" id="UP000759537">
    <property type="component" value="Unassembled WGS sequence"/>
</dbReference>
<dbReference type="PANTHER" id="PTHR13500:SF0">
    <property type="entry name" value="NUCLEOLAR PRE-RIBOSOMAL-ASSOCIATED PROTEIN 1"/>
    <property type="match status" value="1"/>
</dbReference>
<evidence type="ECO:0000259" key="2">
    <source>
        <dbReference type="Pfam" id="PF16201"/>
    </source>
</evidence>
<dbReference type="Pfam" id="PF16201">
    <property type="entry name" value="NopRA1"/>
    <property type="match status" value="1"/>
</dbReference>
<evidence type="ECO:0000313" key="4">
    <source>
        <dbReference type="EMBL" id="KAF8485142.1"/>
    </source>
</evidence>
<dbReference type="InterPro" id="IPR032436">
    <property type="entry name" value="URB1_C"/>
</dbReference>
<feature type="domain" description="URB1 central HEAT repeat" evidence="3">
    <location>
        <begin position="613"/>
        <end position="787"/>
    </location>
</feature>
<dbReference type="GO" id="GO:0005730">
    <property type="term" value="C:nucleolus"/>
    <property type="evidence" value="ECO:0007669"/>
    <property type="project" value="TreeGrafter"/>
</dbReference>
<sequence>MPKSHIREDSHLKKSMKLDSKPRNTYHFSDGADVQRYFQNQNQDSLSDALTALRNQLTIKFGEEPVQPQDERLALARSWMETAPGTQSIFNIWESTTERQPSLLAPLISVLSSLLTILSTQYTHHKFGQPILRTLLSPDYLLHLNSYLTGSHNELIIATLKLFRAMSAFGGGCEKRAVLEGFSWESKTTGSIDVLALPDIRTLYILFILSFVDDSAASSVKSSFLEQRHDIFRSIFGGFDQDPYSLARKILEVSWTGIWQDPKIKRTVKVNIFNEGCLHLIMKLYNRSVGEGSDDQIPADLVHHFLLAICTHPGVGVCFKDRGWYPRETGDDVVLAQSGSDETAPKNARIYNKILAQLLKSSKVNEDARQQELALRIMSACPELVCGYWSAASLTLEPRLSSKWIANIAFFGNVISLPVPEASFLLPRSSLYLPTPPPLPAFLENIFPSVNIKAHFSRGILSASPLVQHCTAIALAKCLLKYSEVLKIMHKIEGELEEGESNGQWKKRRNELELEARRRVPDFQVVISFSQKAGEEIPNKVRMAMLAESSTRLLWLYHLCFPSLVAEVRFDVGKLLQSSFDNGVGTGDIAGPTSGLDTLRRLHVLRLLRESDQFLWFGKSGPRSYISILLVAYVSVNITAVREAIRSLLRHIFSGSILFEHDPEEVYFWLSSLPIDARPLDAESPEHTPLLNEQAAVVNFLDDCVQLCLKAPYGYIEELYTSSSETITGGNALSPLLATVMEQISSRIVASPSDSISIVSFARRLLVRLSGKTESLGLLICLSEKLVSLRIGEVLEENHVIVAKAVAQEITILKNYLTLLGNPAASVPVLGSPSSATAEFLDRIENTSLPTSSAQCRSLAFELIDCVRLNGSPPHKEIVTRLIYFVSRIHRPAVRILLAYMDPSQWLFRDPQFFALLRQTQSKAPFDWAFIQCGPEQLSEAECRYFLTSTIFDDPQPFFEAKIALNVIVHRLLSEQRCCSMGPSALLLIADIMHAGRGILLEENFMRLKEHLFGLPQINALFTSLTINSEMIEQGIHPILDAAVDPTKVADHSLLLPFSSHWAQLASSAPCFSFTTLAQITLWLPYMAHEEVLSILDQALQDFSAIEKEEGIRKVLQAVFLAVEQHVNATAGDLPGLRLRLPQLVSLYSVQPNWDLLESLIARAVDSAFVAWIDGIPAGASNSSAIEALVVTSCSRWSKRVEFRSEGLNVSVFFNRPKWTSHTVSIIKSLIYASETARRICRTFLESTASLNRPALQLAPVICSWFDASDTSNVGSSRTWRKHFKQLTASLVDIQAPQDHRLTCRRAIHVMIQKLPALRSDFFSDLLARIKSLPADTLTFEMLRLGKSLIEDLPLESDPFTSSLLEHALGWISRSLGGPDSLDDRIVTALASFAKCFQTIKPHLTDSVLTVLIRNRLSDARAVNFGVTLPLIVNRHLQSIIQHADFYTHTEKNVASRDSVIRLVHVLFLRHPTNTCQPSHVLPLSPIYGGTLSVSDRRLLNIFSLFEETRKASAASLLTRSVSGSDNPLDVLLNLDPTSVLRACLSFPSWRKLDDLGHHLGTTHPLDAQICDPVFVILLIAHVLATRRPSSTTQWVQLFRTNVVSLLIRSLSSRNCLLRDTCVAQISAIMDALQNVDMQEKPQVLHILHLLKDAFKEPLEEGTSQRLPSFSTLLLSHALRGVFYPEHFIYPLTARFLLQRPELDTTDVPMLYAMLYSSSDDWKRERSWILKFLADAMLRSGDEEWRIFKRRHTWDLLAGLFQSGRQDRALRNEILEILLNLTNSRRITTSLILKSGLLSWIEMTLFAWREGEGLLWMRVLENILDVIDPVKLESATGGEWRAAIGRCMTLLQGDTASTSLIATLRLKSRIIMKLGLLPGPTIPTINVLLSHCLVGLHSLEKDLIIPTIPVALRSSAQSRHSSYSLREANTTDSHELWGEVVVNLWRASMTCGTTGKAWDELTPRILVWNLLVDGEDYTAEWARKEVVWNTTQAV</sequence>
<dbReference type="Pfam" id="PF26140">
    <property type="entry name" value="HEAT_URB1"/>
    <property type="match status" value="1"/>
</dbReference>
<dbReference type="InterPro" id="IPR021714">
    <property type="entry name" value="URB1_N"/>
</dbReference>
<dbReference type="PANTHER" id="PTHR13500">
    <property type="entry name" value="NUCLEOLAR PRERIBOSOMAL-ASSOCIATED PROTEIN 1"/>
    <property type="match status" value="1"/>
</dbReference>
<feature type="domain" description="URB1 C-terminal" evidence="2">
    <location>
        <begin position="1605"/>
        <end position="1800"/>
    </location>
</feature>
<accession>A0A9P5N393</accession>
<proteinExistence type="predicted"/>
<evidence type="ECO:0000259" key="3">
    <source>
        <dbReference type="Pfam" id="PF26140"/>
    </source>
</evidence>
<organism evidence="4 5">
    <name type="scientific">Russula ochroleuca</name>
    <dbReference type="NCBI Taxonomy" id="152965"/>
    <lineage>
        <taxon>Eukaryota</taxon>
        <taxon>Fungi</taxon>
        <taxon>Dikarya</taxon>
        <taxon>Basidiomycota</taxon>
        <taxon>Agaricomycotina</taxon>
        <taxon>Agaricomycetes</taxon>
        <taxon>Russulales</taxon>
        <taxon>Russulaceae</taxon>
        <taxon>Russula</taxon>
    </lineage>
</organism>
<dbReference type="Pfam" id="PF11707">
    <property type="entry name" value="Npa1"/>
    <property type="match status" value="1"/>
</dbReference>
<comment type="caution">
    <text evidence="4">The sequence shown here is derived from an EMBL/GenBank/DDBJ whole genome shotgun (WGS) entry which is preliminary data.</text>
</comment>
<keyword evidence="5" id="KW-1185">Reference proteome</keyword>
<protein>
    <submittedName>
        <fullName evidence="4">Ribosome 60S biogenesis N-terminal-domain-containing protein</fullName>
    </submittedName>
</protein>
<dbReference type="InterPro" id="IPR059018">
    <property type="entry name" value="HEAT_URB1"/>
</dbReference>
<reference evidence="4" key="2">
    <citation type="journal article" date="2020" name="Nat. Commun.">
        <title>Large-scale genome sequencing of mycorrhizal fungi provides insights into the early evolution of symbiotic traits.</title>
        <authorList>
            <person name="Miyauchi S."/>
            <person name="Kiss E."/>
            <person name="Kuo A."/>
            <person name="Drula E."/>
            <person name="Kohler A."/>
            <person name="Sanchez-Garcia M."/>
            <person name="Morin E."/>
            <person name="Andreopoulos B."/>
            <person name="Barry K.W."/>
            <person name="Bonito G."/>
            <person name="Buee M."/>
            <person name="Carver A."/>
            <person name="Chen C."/>
            <person name="Cichocki N."/>
            <person name="Clum A."/>
            <person name="Culley D."/>
            <person name="Crous P.W."/>
            <person name="Fauchery L."/>
            <person name="Girlanda M."/>
            <person name="Hayes R.D."/>
            <person name="Keri Z."/>
            <person name="LaButti K."/>
            <person name="Lipzen A."/>
            <person name="Lombard V."/>
            <person name="Magnuson J."/>
            <person name="Maillard F."/>
            <person name="Murat C."/>
            <person name="Nolan M."/>
            <person name="Ohm R.A."/>
            <person name="Pangilinan J."/>
            <person name="Pereira M.F."/>
            <person name="Perotto S."/>
            <person name="Peter M."/>
            <person name="Pfister S."/>
            <person name="Riley R."/>
            <person name="Sitrit Y."/>
            <person name="Stielow J.B."/>
            <person name="Szollosi G."/>
            <person name="Zifcakova L."/>
            <person name="Stursova M."/>
            <person name="Spatafora J.W."/>
            <person name="Tedersoo L."/>
            <person name="Vaario L.M."/>
            <person name="Yamada A."/>
            <person name="Yan M."/>
            <person name="Wang P."/>
            <person name="Xu J."/>
            <person name="Bruns T."/>
            <person name="Baldrian P."/>
            <person name="Vilgalys R."/>
            <person name="Dunand C."/>
            <person name="Henrissat B."/>
            <person name="Grigoriev I.V."/>
            <person name="Hibbett D."/>
            <person name="Nagy L.G."/>
            <person name="Martin F.M."/>
        </authorList>
    </citation>
    <scope>NUCLEOTIDE SEQUENCE</scope>
    <source>
        <strain evidence="4">Prilba</strain>
    </source>
</reference>